<protein>
    <submittedName>
        <fullName evidence="3">Uncharacterized protein</fullName>
    </submittedName>
</protein>
<gene>
    <name evidence="3" type="ORF">CAEBREN_04232</name>
</gene>
<accession>G0P1B9</accession>
<feature type="region of interest" description="Disordered" evidence="2">
    <location>
        <begin position="1"/>
        <end position="30"/>
    </location>
</feature>
<dbReference type="EMBL" id="GL380011">
    <property type="protein sequence ID" value="EGT42278.1"/>
    <property type="molecule type" value="Genomic_DNA"/>
</dbReference>
<dbReference type="eggNOG" id="ENOG502S1VC">
    <property type="taxonomic scope" value="Eukaryota"/>
</dbReference>
<dbReference type="HOGENOM" id="CLU_042959_0_0_1"/>
<keyword evidence="1" id="KW-0175">Coiled coil</keyword>
<feature type="region of interest" description="Disordered" evidence="2">
    <location>
        <begin position="494"/>
        <end position="532"/>
    </location>
</feature>
<dbReference type="Proteomes" id="UP000008068">
    <property type="component" value="Unassembled WGS sequence"/>
</dbReference>
<proteinExistence type="predicted"/>
<feature type="coiled-coil region" evidence="1">
    <location>
        <begin position="153"/>
        <end position="180"/>
    </location>
</feature>
<evidence type="ECO:0000313" key="4">
    <source>
        <dbReference type="Proteomes" id="UP000008068"/>
    </source>
</evidence>
<evidence type="ECO:0000313" key="3">
    <source>
        <dbReference type="EMBL" id="EGT42278.1"/>
    </source>
</evidence>
<sequence length="545" mass="60920">MSAPKRTHTQPLHNLPPSKRQSGEPPNESSRNIINLLKICSQKQQNYITCIERFLDSLEPRFQRLRPHLQYLMTIEMERVAVQSSIKKQIKKPSPYGSYEEELYDALQQIPVSTRDNSIMETLPKLRKTDLEDIEWPEMVHNWTPYSIYWNTAFEEADECRNLNERIQDLDEKLEKARLDYGGIQSRKLSIKLLDENRHCPFHADQFRNFEDTELREKLVSLIRKSFEKKAFIEKLKARTSPYHWKCHECRAPSDKVLTNWALMQLIKEIPGQPQREVVNAPQAVPIVPTPWRLERVVDNINRGQADRAPVAQAPVAPAPVAQAPVAPAPVAPAPVAPAPVAPAPVVQAPVAPAPVAPAPVAPAPGAPAPVVRRLQERAPIVPNRMQRAPLAPAPAIRHVLPPIAQAGMPLPPRAWAPAPAPRAWAPPNAWAPVPVLWHPVQVPQMFPAPWAPLPAPMVPQLAPDAFAAPQNPHVGHLDRDEDDELADIVQEAPEAPAAPAPDPEAAPEARQEPMDDEDVGFLEIGQPNIRPEQIEEEIEYIVLD</sequence>
<name>G0P1B9_CAEBE</name>
<organism evidence="4">
    <name type="scientific">Caenorhabditis brenneri</name>
    <name type="common">Nematode worm</name>
    <dbReference type="NCBI Taxonomy" id="135651"/>
    <lineage>
        <taxon>Eukaryota</taxon>
        <taxon>Metazoa</taxon>
        <taxon>Ecdysozoa</taxon>
        <taxon>Nematoda</taxon>
        <taxon>Chromadorea</taxon>
        <taxon>Rhabditida</taxon>
        <taxon>Rhabditina</taxon>
        <taxon>Rhabditomorpha</taxon>
        <taxon>Rhabditoidea</taxon>
        <taxon>Rhabditidae</taxon>
        <taxon>Peloderinae</taxon>
        <taxon>Caenorhabditis</taxon>
    </lineage>
</organism>
<reference evidence="4" key="1">
    <citation type="submission" date="2011-07" db="EMBL/GenBank/DDBJ databases">
        <authorList>
            <consortium name="Caenorhabditis brenneri Sequencing and Analysis Consortium"/>
            <person name="Wilson R.K."/>
        </authorList>
    </citation>
    <scope>NUCLEOTIDE SEQUENCE [LARGE SCALE GENOMIC DNA]</scope>
    <source>
        <strain evidence="4">PB2801</strain>
    </source>
</reference>
<keyword evidence="4" id="KW-1185">Reference proteome</keyword>
<dbReference type="STRING" id="135651.G0P1B9"/>
<evidence type="ECO:0000256" key="1">
    <source>
        <dbReference type="SAM" id="Coils"/>
    </source>
</evidence>
<dbReference type="AlphaFoldDB" id="G0P1B9"/>
<dbReference type="InParanoid" id="G0P1B9"/>
<evidence type="ECO:0000256" key="2">
    <source>
        <dbReference type="SAM" id="MobiDB-lite"/>
    </source>
</evidence>